<dbReference type="Proteomes" id="UP000199385">
    <property type="component" value="Chromosome I"/>
</dbReference>
<feature type="region of interest" description="Disordered" evidence="1">
    <location>
        <begin position="81"/>
        <end position="104"/>
    </location>
</feature>
<organism evidence="2 3">
    <name type="scientific">Micromonospora auratinigra</name>
    <dbReference type="NCBI Taxonomy" id="261654"/>
    <lineage>
        <taxon>Bacteria</taxon>
        <taxon>Bacillati</taxon>
        <taxon>Actinomycetota</taxon>
        <taxon>Actinomycetes</taxon>
        <taxon>Micromonosporales</taxon>
        <taxon>Micromonosporaceae</taxon>
        <taxon>Micromonospora</taxon>
    </lineage>
</organism>
<dbReference type="STRING" id="261654.GA0070611_1000"/>
<evidence type="ECO:0000256" key="1">
    <source>
        <dbReference type="SAM" id="MobiDB-lite"/>
    </source>
</evidence>
<sequence>MQVAVCGPADATPTEPAHARRVGELPADHDSCPPNGRRAPAAGRRGAARRAASVQSVAARCAAARRFGARAYQASVISSVSSGTPIRSRRTSTDGWPSKCGVVK</sequence>
<evidence type="ECO:0000313" key="2">
    <source>
        <dbReference type="EMBL" id="SBT39714.1"/>
    </source>
</evidence>
<dbReference type="EMBL" id="LT594323">
    <property type="protein sequence ID" value="SBT39714.1"/>
    <property type="molecule type" value="Genomic_DNA"/>
</dbReference>
<accession>A0A1A8Z772</accession>
<dbReference type="AlphaFoldDB" id="A0A1A8Z772"/>
<proteinExistence type="predicted"/>
<protein>
    <submittedName>
        <fullName evidence="2">Uncharacterized protein</fullName>
    </submittedName>
</protein>
<feature type="compositionally biased region" description="Basic and acidic residues" evidence="1">
    <location>
        <begin position="17"/>
        <end position="31"/>
    </location>
</feature>
<reference evidence="3" key="1">
    <citation type="submission" date="2016-06" db="EMBL/GenBank/DDBJ databases">
        <authorList>
            <person name="Varghese N."/>
            <person name="Submissions Spin"/>
        </authorList>
    </citation>
    <scope>NUCLEOTIDE SEQUENCE [LARGE SCALE GENOMIC DNA]</scope>
    <source>
        <strain evidence="3">DSM 44815</strain>
    </source>
</reference>
<feature type="region of interest" description="Disordered" evidence="1">
    <location>
        <begin position="1"/>
        <end position="46"/>
    </location>
</feature>
<keyword evidence="3" id="KW-1185">Reference proteome</keyword>
<feature type="compositionally biased region" description="Low complexity" evidence="1">
    <location>
        <begin position="36"/>
        <end position="46"/>
    </location>
</feature>
<name>A0A1A8Z772_9ACTN</name>
<evidence type="ECO:0000313" key="3">
    <source>
        <dbReference type="Proteomes" id="UP000199385"/>
    </source>
</evidence>
<gene>
    <name evidence="2" type="ORF">GA0070611_1000</name>
</gene>